<dbReference type="RefSeq" id="XP_013250651.1">
    <property type="nucleotide sequence ID" value="XM_013395197.1"/>
</dbReference>
<evidence type="ECO:0000256" key="1">
    <source>
        <dbReference type="SAM" id="Coils"/>
    </source>
</evidence>
<feature type="region of interest" description="Disordered" evidence="2">
    <location>
        <begin position="447"/>
        <end position="474"/>
    </location>
</feature>
<feature type="coiled-coil region" evidence="1">
    <location>
        <begin position="283"/>
        <end position="345"/>
    </location>
</feature>
<feature type="compositionally biased region" description="Low complexity" evidence="2">
    <location>
        <begin position="66"/>
        <end position="75"/>
    </location>
</feature>
<feature type="compositionally biased region" description="Low complexity" evidence="2">
    <location>
        <begin position="455"/>
        <end position="470"/>
    </location>
</feature>
<evidence type="ECO:0000256" key="2">
    <source>
        <dbReference type="SAM" id="MobiDB-lite"/>
    </source>
</evidence>
<reference evidence="3" key="1">
    <citation type="submission" date="2013-10" db="EMBL/GenBank/DDBJ databases">
        <title>Genomic analysis of the causative agents of coccidiosis in chickens.</title>
        <authorList>
            <person name="Reid A.J."/>
            <person name="Blake D."/>
            <person name="Billington K."/>
            <person name="Browne H."/>
            <person name="Dunn M."/>
            <person name="Hung S."/>
            <person name="Kawahara F."/>
            <person name="Miranda-Saavedra D."/>
            <person name="Mourier T."/>
            <person name="Nagra H."/>
            <person name="Otto T.D."/>
            <person name="Rawlings N."/>
            <person name="Sanchez A."/>
            <person name="Sanders M."/>
            <person name="Subramaniam C."/>
            <person name="Tay Y."/>
            <person name="Dear P."/>
            <person name="Doerig C."/>
            <person name="Gruber A."/>
            <person name="Parkinson J."/>
            <person name="Shirley M."/>
            <person name="Wan K.L."/>
            <person name="Berriman M."/>
            <person name="Tomley F."/>
            <person name="Pain A."/>
        </authorList>
    </citation>
    <scope>NUCLEOTIDE SEQUENCE</scope>
    <source>
        <strain evidence="3">Houghton</strain>
    </source>
</reference>
<dbReference type="VEuPathDB" id="ToxoDB:EAH_00010130"/>
<keyword evidence="4" id="KW-1185">Reference proteome</keyword>
<feature type="region of interest" description="Disordered" evidence="2">
    <location>
        <begin position="133"/>
        <end position="162"/>
    </location>
</feature>
<feature type="compositionally biased region" description="Basic and acidic residues" evidence="2">
    <location>
        <begin position="145"/>
        <end position="162"/>
    </location>
</feature>
<feature type="region of interest" description="Disordered" evidence="2">
    <location>
        <begin position="1"/>
        <end position="75"/>
    </location>
</feature>
<dbReference type="EMBL" id="HG670989">
    <property type="protein sequence ID" value="CDI79212.1"/>
    <property type="molecule type" value="Genomic_DNA"/>
</dbReference>
<organism evidence="3 4">
    <name type="scientific">Eimeria acervulina</name>
    <name type="common">Coccidian parasite</name>
    <dbReference type="NCBI Taxonomy" id="5801"/>
    <lineage>
        <taxon>Eukaryota</taxon>
        <taxon>Sar</taxon>
        <taxon>Alveolata</taxon>
        <taxon>Apicomplexa</taxon>
        <taxon>Conoidasida</taxon>
        <taxon>Coccidia</taxon>
        <taxon>Eucoccidiorida</taxon>
        <taxon>Eimeriorina</taxon>
        <taxon>Eimeriidae</taxon>
        <taxon>Eimeria</taxon>
    </lineage>
</organism>
<dbReference type="OMA" id="AKYITLQ"/>
<dbReference type="GeneID" id="25269083"/>
<reference evidence="3" key="2">
    <citation type="submission" date="2013-10" db="EMBL/GenBank/DDBJ databases">
        <authorList>
            <person name="Aslett M."/>
        </authorList>
    </citation>
    <scope>NUCLEOTIDE SEQUENCE</scope>
    <source>
        <strain evidence="3">Houghton</strain>
    </source>
</reference>
<name>U6GI28_EIMAC</name>
<protein>
    <submittedName>
        <fullName evidence="3">Non-muscle myosin heavy chain, putative</fullName>
    </submittedName>
</protein>
<proteinExistence type="predicted"/>
<gene>
    <name evidence="3" type="ORF">EAH_00010130</name>
</gene>
<evidence type="ECO:0000313" key="4">
    <source>
        <dbReference type="Proteomes" id="UP000018050"/>
    </source>
</evidence>
<evidence type="ECO:0000313" key="3">
    <source>
        <dbReference type="EMBL" id="CDI79212.1"/>
    </source>
</evidence>
<dbReference type="Proteomes" id="UP000018050">
    <property type="component" value="Unassembled WGS sequence"/>
</dbReference>
<accession>U6GI28</accession>
<dbReference type="AlphaFoldDB" id="U6GI28"/>
<feature type="compositionally biased region" description="Polar residues" evidence="2">
    <location>
        <begin position="133"/>
        <end position="142"/>
    </location>
</feature>
<keyword evidence="1" id="KW-0175">Coiled coil</keyword>
<dbReference type="OrthoDB" id="347296at2759"/>
<sequence>MEAPELPSRTELEEVGRSPQSRLRQKRPLSRILPSASSSTGTTPRKAHHHQTHEENGERTGVVSHASAEQPAAEAAAQTAVAAAAAASSSSSSSTPWDLSLSEGLDFCRDAAALLRQLLQRIESTGQQLATAAALPSTNASSAVKGDEARDASGGSEEGKGESKLIEHQHLLKDEIDDCLLQIQELRRLLLFALSLIKSNPLLKDTEKEADDGGPRGEATLKAMKLFRLDSTADLCAEPLASSLVGVLSGVRRFISVLASRIHNLENSAAVWLTHGSEIIPYLKHLQNSLEELQQQQEQTTEKAEEVKQRINLKLKERESVKFCLEKTKEEFRQARLDLTREELEKIPAQERMRLLETKRETLDRELRSLAAFSPLFIVERAAKYITLQYRPEGSPIDYEISIEGLDLSFAQGSSRLSRFFSVHVQPPNDRVRRLLESGIGELLQKLSAKKHMPQQQQQTREQTRGRQTTDGSVEAAGDKVVEYIAAILIKYEGHTDTPKEEKPNVAANNCAVGILFTRSEKAGSQ</sequence>